<dbReference type="GO" id="GO:0016747">
    <property type="term" value="F:acyltransferase activity, transferring groups other than amino-acyl groups"/>
    <property type="evidence" value="ECO:0007669"/>
    <property type="project" value="InterPro"/>
</dbReference>
<dbReference type="Gene3D" id="3.40.630.30">
    <property type="match status" value="1"/>
</dbReference>
<dbReference type="CDD" id="cd04301">
    <property type="entry name" value="NAT_SF"/>
    <property type="match status" value="1"/>
</dbReference>
<dbReference type="OrthoDB" id="9795206at2"/>
<accession>A0A5C0SKP8</accession>
<keyword evidence="2" id="KW-0808">Transferase</keyword>
<dbReference type="InterPro" id="IPR016181">
    <property type="entry name" value="Acyl_CoA_acyltransferase"/>
</dbReference>
<dbReference type="Pfam" id="PF13302">
    <property type="entry name" value="Acetyltransf_3"/>
    <property type="match status" value="1"/>
</dbReference>
<keyword evidence="3" id="KW-1185">Reference proteome</keyword>
<dbReference type="PANTHER" id="PTHR43415">
    <property type="entry name" value="SPERMIDINE N(1)-ACETYLTRANSFERASE"/>
    <property type="match status" value="1"/>
</dbReference>
<dbReference type="RefSeq" id="WP_148810671.1">
    <property type="nucleotide sequence ID" value="NZ_CP042243.1"/>
</dbReference>
<evidence type="ECO:0000313" key="2">
    <source>
        <dbReference type="EMBL" id="QEK13499.1"/>
    </source>
</evidence>
<name>A0A5C0SKP8_CRATE</name>
<evidence type="ECO:0000259" key="1">
    <source>
        <dbReference type="PROSITE" id="PS51186"/>
    </source>
</evidence>
<protein>
    <submittedName>
        <fullName evidence="2">GNAT family N-acetyltransferase</fullName>
    </submittedName>
</protein>
<dbReference type="PANTHER" id="PTHR43415:SF3">
    <property type="entry name" value="GNAT-FAMILY ACETYLTRANSFERASE"/>
    <property type="match status" value="1"/>
</dbReference>
<sequence>MHKKVTVRKLIREDVDKMQSWAMHEDPLYFHYNFPKLNEEQKDKWYKIKTTKFRKKSFAIENDEGEIVGYLSIRNIKWIKRESELGIVLDAKHMNKGYGTEALILFLDYYFQTLKMKSIILRTAKYNKRAIRCYTNCGFKVIKECMDEFEDQYAEIFYNPKYNYLRELFTIVDGKKMTEYLHMRLTKDEFYEKTNSLSTEIYV</sequence>
<gene>
    <name evidence="2" type="ORF">FQB35_15200</name>
</gene>
<dbReference type="AlphaFoldDB" id="A0A5C0SKP8"/>
<dbReference type="InterPro" id="IPR000182">
    <property type="entry name" value="GNAT_dom"/>
</dbReference>
<dbReference type="KEGG" id="crs:FQB35_15200"/>
<dbReference type="EMBL" id="CP042243">
    <property type="protein sequence ID" value="QEK13499.1"/>
    <property type="molecule type" value="Genomic_DNA"/>
</dbReference>
<reference evidence="2 3" key="1">
    <citation type="submission" date="2019-07" db="EMBL/GenBank/DDBJ databases">
        <title>Complete genome of Crassaminicella thermophila SY095.</title>
        <authorList>
            <person name="Li X."/>
        </authorList>
    </citation>
    <scope>NUCLEOTIDE SEQUENCE [LARGE SCALE GENOMIC DNA]</scope>
    <source>
        <strain evidence="2 3">SY095</strain>
    </source>
</reference>
<feature type="domain" description="N-acetyltransferase" evidence="1">
    <location>
        <begin position="5"/>
        <end position="160"/>
    </location>
</feature>
<organism evidence="2 3">
    <name type="scientific">Crassaminicella thermophila</name>
    <dbReference type="NCBI Taxonomy" id="2599308"/>
    <lineage>
        <taxon>Bacteria</taxon>
        <taxon>Bacillati</taxon>
        <taxon>Bacillota</taxon>
        <taxon>Clostridia</taxon>
        <taxon>Eubacteriales</taxon>
        <taxon>Clostridiaceae</taxon>
        <taxon>Crassaminicella</taxon>
    </lineage>
</organism>
<dbReference type="SUPFAM" id="SSF55729">
    <property type="entry name" value="Acyl-CoA N-acyltransferases (Nat)"/>
    <property type="match status" value="1"/>
</dbReference>
<proteinExistence type="predicted"/>
<dbReference type="PROSITE" id="PS51186">
    <property type="entry name" value="GNAT"/>
    <property type="match status" value="1"/>
</dbReference>
<evidence type="ECO:0000313" key="3">
    <source>
        <dbReference type="Proteomes" id="UP000324646"/>
    </source>
</evidence>
<dbReference type="Proteomes" id="UP000324646">
    <property type="component" value="Chromosome"/>
</dbReference>